<feature type="transmembrane region" description="Helical" evidence="1">
    <location>
        <begin position="62"/>
        <end position="83"/>
    </location>
</feature>
<reference evidence="3 4" key="1">
    <citation type="submission" date="2015-01" db="EMBL/GenBank/DDBJ databases">
        <title>Evolution of Trichinella species and genotypes.</title>
        <authorList>
            <person name="Korhonen P.K."/>
            <person name="Edoardo P."/>
            <person name="Giuseppe L.R."/>
            <person name="Gasser R.B."/>
        </authorList>
    </citation>
    <scope>NUCLEOTIDE SEQUENCE [LARGE SCALE GENOMIC DNA]</scope>
    <source>
        <strain evidence="3">ISS13</strain>
    </source>
</reference>
<organism evidence="3 4">
    <name type="scientific">Trichinella pseudospiralis</name>
    <name type="common">Parasitic roundworm</name>
    <dbReference type="NCBI Taxonomy" id="6337"/>
    <lineage>
        <taxon>Eukaryota</taxon>
        <taxon>Metazoa</taxon>
        <taxon>Ecdysozoa</taxon>
        <taxon>Nematoda</taxon>
        <taxon>Enoplea</taxon>
        <taxon>Dorylaimia</taxon>
        <taxon>Trichinellida</taxon>
        <taxon>Trichinellidae</taxon>
        <taxon>Trichinella</taxon>
    </lineage>
</organism>
<dbReference type="Proteomes" id="UP000054632">
    <property type="component" value="Unassembled WGS sequence"/>
</dbReference>
<name>A0A0V1E2A3_TRIPS</name>
<dbReference type="AlphaFoldDB" id="A0A0V1E2A3"/>
<feature type="signal peptide" evidence="2">
    <location>
        <begin position="1"/>
        <end position="26"/>
    </location>
</feature>
<keyword evidence="2" id="KW-0732">Signal</keyword>
<accession>A0A0V1E2A3</accession>
<keyword evidence="1" id="KW-0472">Membrane</keyword>
<feature type="chain" id="PRO_5006877016" evidence="2">
    <location>
        <begin position="27"/>
        <end position="104"/>
    </location>
</feature>
<evidence type="ECO:0000313" key="3">
    <source>
        <dbReference type="EMBL" id="KRY67931.1"/>
    </source>
</evidence>
<dbReference type="EMBL" id="JYDR01000124">
    <property type="protein sequence ID" value="KRY67931.1"/>
    <property type="molecule type" value="Genomic_DNA"/>
</dbReference>
<sequence>MHAIFFCSTAMHTLKWLQIQWLLAYGEQGEYIGIRSCEKFCLLHVLESSHTISCLPKNVCKFIFHCYACVYVALVSMIVGVQLQGTYIENFMLVSNCTDYNKNR</sequence>
<evidence type="ECO:0000256" key="1">
    <source>
        <dbReference type="SAM" id="Phobius"/>
    </source>
</evidence>
<evidence type="ECO:0000256" key="2">
    <source>
        <dbReference type="SAM" id="SignalP"/>
    </source>
</evidence>
<gene>
    <name evidence="3" type="ORF">T4A_8703</name>
</gene>
<proteinExistence type="predicted"/>
<evidence type="ECO:0000313" key="4">
    <source>
        <dbReference type="Proteomes" id="UP000054632"/>
    </source>
</evidence>
<keyword evidence="1" id="KW-0812">Transmembrane</keyword>
<feature type="non-terminal residue" evidence="3">
    <location>
        <position position="104"/>
    </location>
</feature>
<protein>
    <submittedName>
        <fullName evidence="3">Uncharacterized protein</fullName>
    </submittedName>
</protein>
<comment type="caution">
    <text evidence="3">The sequence shown here is derived from an EMBL/GenBank/DDBJ whole genome shotgun (WGS) entry which is preliminary data.</text>
</comment>
<keyword evidence="1" id="KW-1133">Transmembrane helix</keyword>